<dbReference type="STRING" id="27342.A0A0H2RS75"/>
<sequence>MSSTTIKVGDTVPEGQLSYIPYIPELDDHAACGRPITLDIAKEWKGKKVVLFSVPGAFTPTCHANHLPPYLQKHDEFKKLGVDVIAVLSFNDAFVMSGWGRFTGLTDKILCLSDTDAKWSESMGLKNDPPNPRTKRYALIIDDLKVKYIGVESAPGVTVSGAEAILEALTK</sequence>
<evidence type="ECO:0000313" key="13">
    <source>
        <dbReference type="EMBL" id="KLO12298.1"/>
    </source>
</evidence>
<evidence type="ECO:0000256" key="8">
    <source>
        <dbReference type="ARBA" id="ARBA00076301"/>
    </source>
</evidence>
<evidence type="ECO:0000256" key="1">
    <source>
        <dbReference type="ARBA" id="ARBA00010505"/>
    </source>
</evidence>
<keyword evidence="14" id="KW-1185">Reference proteome</keyword>
<dbReference type="InterPro" id="IPR037944">
    <property type="entry name" value="PRX5-like"/>
</dbReference>
<dbReference type="Gene3D" id="3.40.30.10">
    <property type="entry name" value="Glutaredoxin"/>
    <property type="match status" value="1"/>
</dbReference>
<evidence type="ECO:0000256" key="5">
    <source>
        <dbReference type="ARBA" id="ARBA00023284"/>
    </source>
</evidence>
<evidence type="ECO:0000256" key="4">
    <source>
        <dbReference type="ARBA" id="ARBA00023002"/>
    </source>
</evidence>
<dbReference type="AlphaFoldDB" id="A0A0H2RS75"/>
<dbReference type="GO" id="GO:0005777">
    <property type="term" value="C:peroxisome"/>
    <property type="evidence" value="ECO:0007669"/>
    <property type="project" value="TreeGrafter"/>
</dbReference>
<dbReference type="GO" id="GO:0042744">
    <property type="term" value="P:hydrogen peroxide catabolic process"/>
    <property type="evidence" value="ECO:0007669"/>
    <property type="project" value="TreeGrafter"/>
</dbReference>
<gene>
    <name evidence="13" type="ORF">SCHPADRAFT_905198</name>
</gene>
<dbReference type="Pfam" id="PF08534">
    <property type="entry name" value="Redoxin"/>
    <property type="match status" value="1"/>
</dbReference>
<proteinExistence type="inferred from homology"/>
<protein>
    <recommendedName>
        <fullName evidence="7">Putative peroxiredoxin</fullName>
    </recommendedName>
    <alternativeName>
        <fullName evidence="8">Thioredoxin reductase</fullName>
    </alternativeName>
    <alternativeName>
        <fullName evidence="9">Thioredoxin-dependent peroxiredoxin</fullName>
    </alternativeName>
</protein>
<dbReference type="FunFam" id="3.40.30.10:FF:000020">
    <property type="entry name" value="Peroxiredoxin"/>
    <property type="match status" value="1"/>
</dbReference>
<comment type="subunit">
    <text evidence="6">Homodimer; disulfide-linked, upon oxidation.</text>
</comment>
<keyword evidence="2 11" id="KW-0575">Peroxidase</keyword>
<dbReference type="Proteomes" id="UP000053477">
    <property type="component" value="Unassembled WGS sequence"/>
</dbReference>
<dbReference type="GO" id="GO:0034599">
    <property type="term" value="P:cellular response to oxidative stress"/>
    <property type="evidence" value="ECO:0007669"/>
    <property type="project" value="InterPro"/>
</dbReference>
<evidence type="ECO:0000256" key="6">
    <source>
        <dbReference type="ARBA" id="ARBA00063543"/>
    </source>
</evidence>
<keyword evidence="5 11" id="KW-0676">Redox-active center</keyword>
<feature type="active site" description="Cysteine sulfenic acid (-SOH) intermediate" evidence="10">
    <location>
        <position position="62"/>
    </location>
</feature>
<organism evidence="13 14">
    <name type="scientific">Schizopora paradoxa</name>
    <dbReference type="NCBI Taxonomy" id="27342"/>
    <lineage>
        <taxon>Eukaryota</taxon>
        <taxon>Fungi</taxon>
        <taxon>Dikarya</taxon>
        <taxon>Basidiomycota</taxon>
        <taxon>Agaricomycotina</taxon>
        <taxon>Agaricomycetes</taxon>
        <taxon>Hymenochaetales</taxon>
        <taxon>Schizoporaceae</taxon>
        <taxon>Schizopora</taxon>
    </lineage>
</organism>
<feature type="domain" description="Thioredoxin" evidence="12">
    <location>
        <begin position="6"/>
        <end position="171"/>
    </location>
</feature>
<evidence type="ECO:0000256" key="10">
    <source>
        <dbReference type="PIRSR" id="PIRSR637944-1"/>
    </source>
</evidence>
<evidence type="ECO:0000259" key="12">
    <source>
        <dbReference type="PROSITE" id="PS51352"/>
    </source>
</evidence>
<name>A0A0H2RS75_9AGAM</name>
<evidence type="ECO:0000256" key="7">
    <source>
        <dbReference type="ARBA" id="ARBA00074156"/>
    </source>
</evidence>
<evidence type="ECO:0000313" key="14">
    <source>
        <dbReference type="Proteomes" id="UP000053477"/>
    </source>
</evidence>
<comment type="similarity">
    <text evidence="1 11">Belongs to the peroxiredoxin family. Prx5 subfamily.</text>
</comment>
<dbReference type="PANTHER" id="PTHR10430:SF16">
    <property type="entry name" value="PEROXIREDOXIN-5, MITOCHONDRIAL"/>
    <property type="match status" value="1"/>
</dbReference>
<dbReference type="CDD" id="cd03013">
    <property type="entry name" value="PRX5_like"/>
    <property type="match status" value="1"/>
</dbReference>
<dbReference type="InterPro" id="IPR013740">
    <property type="entry name" value="Redoxin"/>
</dbReference>
<evidence type="ECO:0000256" key="11">
    <source>
        <dbReference type="RuleBase" id="RU366011"/>
    </source>
</evidence>
<dbReference type="InParanoid" id="A0A0H2RS75"/>
<dbReference type="PANTHER" id="PTHR10430">
    <property type="entry name" value="PEROXIREDOXIN"/>
    <property type="match status" value="1"/>
</dbReference>
<keyword evidence="4 11" id="KW-0560">Oxidoreductase</keyword>
<accession>A0A0H2RS75</accession>
<dbReference type="SUPFAM" id="SSF52833">
    <property type="entry name" value="Thioredoxin-like"/>
    <property type="match status" value="1"/>
</dbReference>
<evidence type="ECO:0000256" key="3">
    <source>
        <dbReference type="ARBA" id="ARBA00022862"/>
    </source>
</evidence>
<evidence type="ECO:0000256" key="9">
    <source>
        <dbReference type="ARBA" id="ARBA00079296"/>
    </source>
</evidence>
<dbReference type="GO" id="GO:0045454">
    <property type="term" value="P:cell redox homeostasis"/>
    <property type="evidence" value="ECO:0007669"/>
    <property type="project" value="TreeGrafter"/>
</dbReference>
<dbReference type="PROSITE" id="PS51352">
    <property type="entry name" value="THIOREDOXIN_2"/>
    <property type="match status" value="1"/>
</dbReference>
<evidence type="ECO:0000256" key="2">
    <source>
        <dbReference type="ARBA" id="ARBA00022559"/>
    </source>
</evidence>
<dbReference type="InterPro" id="IPR036249">
    <property type="entry name" value="Thioredoxin-like_sf"/>
</dbReference>
<dbReference type="GO" id="GO:0005739">
    <property type="term" value="C:mitochondrion"/>
    <property type="evidence" value="ECO:0007669"/>
    <property type="project" value="TreeGrafter"/>
</dbReference>
<reference evidence="13 14" key="1">
    <citation type="submission" date="2015-04" db="EMBL/GenBank/DDBJ databases">
        <title>Complete genome sequence of Schizopora paradoxa KUC8140, a cosmopolitan wood degrader in East Asia.</title>
        <authorList>
            <consortium name="DOE Joint Genome Institute"/>
            <person name="Min B."/>
            <person name="Park H."/>
            <person name="Jang Y."/>
            <person name="Kim J.-J."/>
            <person name="Kim K.H."/>
            <person name="Pangilinan J."/>
            <person name="Lipzen A."/>
            <person name="Riley R."/>
            <person name="Grigoriev I.V."/>
            <person name="Spatafora J.W."/>
            <person name="Choi I.-G."/>
        </authorList>
    </citation>
    <scope>NUCLEOTIDE SEQUENCE [LARGE SCALE GENOMIC DNA]</scope>
    <source>
        <strain evidence="13 14">KUC8140</strain>
    </source>
</reference>
<dbReference type="InterPro" id="IPR013766">
    <property type="entry name" value="Thioredoxin_domain"/>
</dbReference>
<dbReference type="OrthoDB" id="195498at2759"/>
<dbReference type="GO" id="GO:0008379">
    <property type="term" value="F:thioredoxin peroxidase activity"/>
    <property type="evidence" value="ECO:0007669"/>
    <property type="project" value="InterPro"/>
</dbReference>
<keyword evidence="3 11" id="KW-0049">Antioxidant</keyword>
<comment type="function">
    <text evidence="11">Thiol-specific peroxidase that catalyzes the reduction of hydrogen peroxide and organic hydroperoxides to water and alcohols, respectively. Plays a role in cell protection against oxidative stress by detoxifying peroxides.</text>
</comment>
<dbReference type="EMBL" id="KQ085980">
    <property type="protein sequence ID" value="KLO12298.1"/>
    <property type="molecule type" value="Genomic_DNA"/>
</dbReference>